<protein>
    <submittedName>
        <fullName evidence="1">Uncharacterized protein</fullName>
    </submittedName>
</protein>
<organism evidence="1 2">
    <name type="scientific">Roseateles saccharophilus</name>
    <name type="common">Pseudomonas saccharophila</name>
    <dbReference type="NCBI Taxonomy" id="304"/>
    <lineage>
        <taxon>Bacteria</taxon>
        <taxon>Pseudomonadati</taxon>
        <taxon>Pseudomonadota</taxon>
        <taxon>Betaproteobacteria</taxon>
        <taxon>Burkholderiales</taxon>
        <taxon>Sphaerotilaceae</taxon>
        <taxon>Roseateles</taxon>
    </lineage>
</organism>
<keyword evidence="2" id="KW-1185">Reference proteome</keyword>
<name>A0ABU1YMN5_ROSSA</name>
<reference evidence="1 2" key="1">
    <citation type="submission" date="2023-07" db="EMBL/GenBank/DDBJ databases">
        <title>Sorghum-associated microbial communities from plants grown in Nebraska, USA.</title>
        <authorList>
            <person name="Schachtman D."/>
        </authorList>
    </citation>
    <scope>NUCLEOTIDE SEQUENCE [LARGE SCALE GENOMIC DNA]</scope>
    <source>
        <strain evidence="1 2">BE314</strain>
    </source>
</reference>
<dbReference type="Proteomes" id="UP001180453">
    <property type="component" value="Unassembled WGS sequence"/>
</dbReference>
<evidence type="ECO:0000313" key="2">
    <source>
        <dbReference type="Proteomes" id="UP001180453"/>
    </source>
</evidence>
<comment type="caution">
    <text evidence="1">The sequence shown here is derived from an EMBL/GenBank/DDBJ whole genome shotgun (WGS) entry which is preliminary data.</text>
</comment>
<sequence length="162" mass="17861">MLPVRQVRLHARDRTVSLDVARQWRGGLRNLVEHGQLGLELAVRIAELQQLASGRSGRSQHRTLLADERTQCPLDRLGARSITGCNSSHCIGKRPSPGAVPLDSVPVGLHARVSLVQQSLGIGMHASEELVLLVDVGQRLERCAQRCTRRRPGVLTHRGQLR</sequence>
<gene>
    <name evidence="1" type="ORF">J2X20_002124</name>
</gene>
<proteinExistence type="predicted"/>
<dbReference type="EMBL" id="JAVDXU010000001">
    <property type="protein sequence ID" value="MDR7269495.1"/>
    <property type="molecule type" value="Genomic_DNA"/>
</dbReference>
<accession>A0ABU1YMN5</accession>
<evidence type="ECO:0000313" key="1">
    <source>
        <dbReference type="EMBL" id="MDR7269495.1"/>
    </source>
</evidence>
<dbReference type="RefSeq" id="WP_310264258.1">
    <property type="nucleotide sequence ID" value="NZ_JAVDXU010000001.1"/>
</dbReference>